<name>A0ABT0W759_9BACI</name>
<dbReference type="EMBL" id="JAMQCR010000001">
    <property type="protein sequence ID" value="MCM2532157.1"/>
    <property type="molecule type" value="Genomic_DNA"/>
</dbReference>
<reference evidence="1 2" key="1">
    <citation type="submission" date="2022-06" db="EMBL/GenBank/DDBJ databases">
        <authorList>
            <person name="Jeon C.O."/>
        </authorList>
    </citation>
    <scope>NUCLEOTIDE SEQUENCE [LARGE SCALE GENOMIC DNA]</scope>
    <source>
        <strain evidence="1 2">KCTC 13943</strain>
    </source>
</reference>
<evidence type="ECO:0000313" key="2">
    <source>
        <dbReference type="Proteomes" id="UP001523262"/>
    </source>
</evidence>
<comment type="caution">
    <text evidence="1">The sequence shown here is derived from an EMBL/GenBank/DDBJ whole genome shotgun (WGS) entry which is preliminary data.</text>
</comment>
<accession>A0ABT0W759</accession>
<proteinExistence type="predicted"/>
<sequence>MDPYDFYIHPNYIYNRNAYYPYFHPSYPYYCTGYSYYSPEYNSTVYNRYPVLNDPPDVSGNWETYFGSGPTKSIMNLTQQGNTVTGTYEFDSKKGQIQGLLSGYTLRGEWSQTPSYQYPNDRGQLIFDFTPQVHQPFDFTGYWSYGTNEPQRTPEFLWKGHKFGFILGVPMPEFGTMPR</sequence>
<dbReference type="Proteomes" id="UP001523262">
    <property type="component" value="Unassembled WGS sequence"/>
</dbReference>
<protein>
    <submittedName>
        <fullName evidence="1">Uncharacterized protein</fullName>
    </submittedName>
</protein>
<gene>
    <name evidence="1" type="ORF">NDK43_06815</name>
</gene>
<organism evidence="1 2">
    <name type="scientific">Neobacillus pocheonensis</name>
    <dbReference type="NCBI Taxonomy" id="363869"/>
    <lineage>
        <taxon>Bacteria</taxon>
        <taxon>Bacillati</taxon>
        <taxon>Bacillota</taxon>
        <taxon>Bacilli</taxon>
        <taxon>Bacillales</taxon>
        <taxon>Bacillaceae</taxon>
        <taxon>Neobacillus</taxon>
    </lineage>
</organism>
<keyword evidence="2" id="KW-1185">Reference proteome</keyword>
<evidence type="ECO:0000313" key="1">
    <source>
        <dbReference type="EMBL" id="MCM2532157.1"/>
    </source>
</evidence>